<accession>A0A4R7J5G6</accession>
<evidence type="ECO:0000313" key="13">
    <source>
        <dbReference type="Proteomes" id="UP000295371"/>
    </source>
</evidence>
<dbReference type="Gene3D" id="3.40.50.300">
    <property type="entry name" value="P-loop containing nucleotide triphosphate hydrolases"/>
    <property type="match status" value="2"/>
</dbReference>
<comment type="catalytic activity">
    <reaction evidence="9">
        <text>ATP + H2O = ADP + phosphate + H(+)</text>
        <dbReference type="Rhea" id="RHEA:13065"/>
        <dbReference type="ChEBI" id="CHEBI:15377"/>
        <dbReference type="ChEBI" id="CHEBI:15378"/>
        <dbReference type="ChEBI" id="CHEBI:30616"/>
        <dbReference type="ChEBI" id="CHEBI:43474"/>
        <dbReference type="ChEBI" id="CHEBI:456216"/>
        <dbReference type="EC" id="5.6.2.4"/>
    </reaction>
</comment>
<evidence type="ECO:0000256" key="4">
    <source>
        <dbReference type="ARBA" id="ARBA00022806"/>
    </source>
</evidence>
<comment type="similarity">
    <text evidence="1">Belongs to the helicase family. RAD25/XPB subfamily.</text>
</comment>
<protein>
    <recommendedName>
        <fullName evidence="8">DNA 3'-5' helicase</fullName>
        <ecNumber evidence="8">5.6.2.4</ecNumber>
    </recommendedName>
</protein>
<dbReference type="InterPro" id="IPR027417">
    <property type="entry name" value="P-loop_NTPase"/>
</dbReference>
<dbReference type="GO" id="GO:0003677">
    <property type="term" value="F:DNA binding"/>
    <property type="evidence" value="ECO:0007669"/>
    <property type="project" value="InterPro"/>
</dbReference>
<keyword evidence="4" id="KW-0347">Helicase</keyword>
<dbReference type="OrthoDB" id="3713880at2"/>
<evidence type="ECO:0000259" key="11">
    <source>
        <dbReference type="PROSITE" id="PS51194"/>
    </source>
</evidence>
<dbReference type="SUPFAM" id="SSF52540">
    <property type="entry name" value="P-loop containing nucleoside triphosphate hydrolases"/>
    <property type="match status" value="2"/>
</dbReference>
<keyword evidence="5" id="KW-0067">ATP-binding</keyword>
<dbReference type="PANTHER" id="PTHR11274:SF0">
    <property type="entry name" value="GENERAL TRANSCRIPTION AND DNA REPAIR FACTOR IIH HELICASE SUBUNIT XPB"/>
    <property type="match status" value="1"/>
</dbReference>
<dbReference type="Proteomes" id="UP000295371">
    <property type="component" value="Unassembled WGS sequence"/>
</dbReference>
<evidence type="ECO:0000256" key="6">
    <source>
        <dbReference type="ARBA" id="ARBA00023235"/>
    </source>
</evidence>
<feature type="domain" description="Helicase C-terminal" evidence="11">
    <location>
        <begin position="401"/>
        <end position="544"/>
    </location>
</feature>
<dbReference type="RefSeq" id="WP_133753089.1">
    <property type="nucleotide sequence ID" value="NZ_CP171129.1"/>
</dbReference>
<keyword evidence="3" id="KW-0378">Hydrolase</keyword>
<dbReference type="PROSITE" id="PS51192">
    <property type="entry name" value="HELICASE_ATP_BIND_1"/>
    <property type="match status" value="1"/>
</dbReference>
<evidence type="ECO:0000313" key="12">
    <source>
        <dbReference type="EMBL" id="TDT32444.1"/>
    </source>
</evidence>
<dbReference type="Pfam" id="PF16203">
    <property type="entry name" value="ERCC3_RAD25_C"/>
    <property type="match status" value="1"/>
</dbReference>
<feature type="domain" description="Helicase ATP-binding" evidence="10">
    <location>
        <begin position="189"/>
        <end position="343"/>
    </location>
</feature>
<sequence length="545" mass="60187">MSGPLVVQSDRTLLLEVNHPQSDECRIAIAPFAELERAPEHIHTYRLTPLGLWNARAAGHDAEQVVDVLLNYSRYPVPSSLLVDVAETMDRYGRLRIEKHPVHGLVLTSTDIPVLTEVLRSSKLSGVVGSRIDEHTVAVHPSERGHLKQLLLTLGWPADDVAGYVDGEAHEIDLRPDGWELRPYQRQAAESIWHGGSGVVVLPCGAGKTLVGAAAMAHAKATTLILVTNTVSARQWRAELLRRTSLSAEEIGEYSGAKKEIRPVTIATYQVVTTKRNGIHPHLELFDARDWGLIVYDEVHLLPAPVFRMTAGLQARRRLGLTATLVREDGHEGDVFSLIGPKRYDAPWKEIESQGYIAPADCVEVRVSLAEDERMTYALADPEVRYRVAATADSKSAAVVDLVNRHAGVPRLVIGQYVDQLADLAERLEAPVITGETTTRRREELYEQFRTGEIDLLVVSKVANFSVDLPTAQVAIQVSGAFGSRQEEAQRLGRLLRPKGDGTTARFYAVVARDTVDAEFAQHRQRFLAEQGYAYHVTDAEDLAS</sequence>
<evidence type="ECO:0000256" key="8">
    <source>
        <dbReference type="ARBA" id="ARBA00034808"/>
    </source>
</evidence>
<evidence type="ECO:0000259" key="10">
    <source>
        <dbReference type="PROSITE" id="PS51192"/>
    </source>
</evidence>
<dbReference type="InterPro" id="IPR032438">
    <property type="entry name" value="ERCC3_RAD25_C"/>
</dbReference>
<gene>
    <name evidence="12" type="ORF">CLV29_0018</name>
</gene>
<comment type="caution">
    <text evidence="12">The sequence shown here is derived from an EMBL/GenBank/DDBJ whole genome shotgun (WGS) entry which is preliminary data.</text>
</comment>
<name>A0A4R7J5G6_9ACTN</name>
<dbReference type="AlphaFoldDB" id="A0A4R7J5G6"/>
<dbReference type="Pfam" id="PF04851">
    <property type="entry name" value="ResIII"/>
    <property type="match status" value="1"/>
</dbReference>
<dbReference type="GO" id="GO:0043138">
    <property type="term" value="F:3'-5' DNA helicase activity"/>
    <property type="evidence" value="ECO:0007669"/>
    <property type="project" value="UniProtKB-EC"/>
</dbReference>
<dbReference type="InterPro" id="IPR032830">
    <property type="entry name" value="XPB/Ssl2_N"/>
</dbReference>
<evidence type="ECO:0000256" key="7">
    <source>
        <dbReference type="ARBA" id="ARBA00034617"/>
    </source>
</evidence>
<evidence type="ECO:0000256" key="2">
    <source>
        <dbReference type="ARBA" id="ARBA00022741"/>
    </source>
</evidence>
<dbReference type="PANTHER" id="PTHR11274">
    <property type="entry name" value="RAD25/XP-B DNA REPAIR HELICASE"/>
    <property type="match status" value="1"/>
</dbReference>
<evidence type="ECO:0000256" key="3">
    <source>
        <dbReference type="ARBA" id="ARBA00022801"/>
    </source>
</evidence>
<dbReference type="PRINTS" id="PR00851">
    <property type="entry name" value="XRODRMPGMNTB"/>
</dbReference>
<evidence type="ECO:0000256" key="1">
    <source>
        <dbReference type="ARBA" id="ARBA00006637"/>
    </source>
</evidence>
<dbReference type="InterPro" id="IPR006935">
    <property type="entry name" value="Helicase/UvrB_N"/>
</dbReference>
<dbReference type="InterPro" id="IPR014001">
    <property type="entry name" value="Helicase_ATP-bd"/>
</dbReference>
<comment type="catalytic activity">
    <reaction evidence="7">
        <text>Couples ATP hydrolysis with the unwinding of duplex DNA by translocating in the 3'-5' direction.</text>
        <dbReference type="EC" id="5.6.2.4"/>
    </reaction>
</comment>
<dbReference type="SMART" id="SM00490">
    <property type="entry name" value="HELICc"/>
    <property type="match status" value="1"/>
</dbReference>
<keyword evidence="13" id="KW-1185">Reference proteome</keyword>
<dbReference type="InterPro" id="IPR001650">
    <property type="entry name" value="Helicase_C-like"/>
</dbReference>
<dbReference type="EMBL" id="SOAW01000001">
    <property type="protein sequence ID" value="TDT32444.1"/>
    <property type="molecule type" value="Genomic_DNA"/>
</dbReference>
<evidence type="ECO:0000256" key="5">
    <source>
        <dbReference type="ARBA" id="ARBA00022840"/>
    </source>
</evidence>
<keyword evidence="2" id="KW-0547">Nucleotide-binding</keyword>
<dbReference type="SMART" id="SM00487">
    <property type="entry name" value="DEXDc"/>
    <property type="match status" value="1"/>
</dbReference>
<organism evidence="12 13">
    <name type="scientific">Naumannella halotolerans</name>
    <dbReference type="NCBI Taxonomy" id="993414"/>
    <lineage>
        <taxon>Bacteria</taxon>
        <taxon>Bacillati</taxon>
        <taxon>Actinomycetota</taxon>
        <taxon>Actinomycetes</taxon>
        <taxon>Propionibacteriales</taxon>
        <taxon>Propionibacteriaceae</taxon>
        <taxon>Naumannella</taxon>
    </lineage>
</organism>
<reference evidence="12 13" key="1">
    <citation type="submission" date="2019-03" db="EMBL/GenBank/DDBJ databases">
        <title>Genomic Encyclopedia of Archaeal and Bacterial Type Strains, Phase II (KMG-II): from individual species to whole genera.</title>
        <authorList>
            <person name="Goeker M."/>
        </authorList>
    </citation>
    <scope>NUCLEOTIDE SEQUENCE [LARGE SCALE GENOMIC DNA]</scope>
    <source>
        <strain evidence="12 13">DSM 24323</strain>
    </source>
</reference>
<dbReference type="GO" id="GO:0016787">
    <property type="term" value="F:hydrolase activity"/>
    <property type="evidence" value="ECO:0007669"/>
    <property type="project" value="UniProtKB-KW"/>
</dbReference>
<dbReference type="EC" id="5.6.2.4" evidence="8"/>
<dbReference type="CDD" id="cd18789">
    <property type="entry name" value="SF2_C_XPB"/>
    <property type="match status" value="1"/>
</dbReference>
<dbReference type="NCBIfam" id="NF045503">
    <property type="entry name" value="repair_heli_XPB"/>
    <property type="match status" value="1"/>
</dbReference>
<evidence type="ECO:0000256" key="9">
    <source>
        <dbReference type="ARBA" id="ARBA00048988"/>
    </source>
</evidence>
<dbReference type="Pfam" id="PF13625">
    <property type="entry name" value="Helicase_C_3"/>
    <property type="match status" value="1"/>
</dbReference>
<dbReference type="InterPro" id="IPR050615">
    <property type="entry name" value="ATP-dep_DNA_Helicase"/>
</dbReference>
<proteinExistence type="inferred from homology"/>
<dbReference type="GO" id="GO:0005524">
    <property type="term" value="F:ATP binding"/>
    <property type="evidence" value="ECO:0007669"/>
    <property type="project" value="UniProtKB-KW"/>
</dbReference>
<keyword evidence="6" id="KW-0413">Isomerase</keyword>
<dbReference type="PROSITE" id="PS51194">
    <property type="entry name" value="HELICASE_CTER"/>
    <property type="match status" value="1"/>
</dbReference>